<reference evidence="11 12" key="1">
    <citation type="submission" date="2020-09" db="EMBL/GenBank/DDBJ databases">
        <title>Genome sequences of type strains of Chitinophaga qingshengii and Chitinophaga varians.</title>
        <authorList>
            <person name="Kittiwongwattana C."/>
        </authorList>
    </citation>
    <scope>NUCLEOTIDE SEQUENCE [LARGE SCALE GENOMIC DNA]</scope>
    <source>
        <strain evidence="11 12">JCM 30026</strain>
    </source>
</reference>
<dbReference type="PANTHER" id="PTHR42982">
    <property type="entry name" value="SEC-INDEPENDENT PROTEIN TRANSLOCASE PROTEIN TATA"/>
    <property type="match status" value="1"/>
</dbReference>
<name>A0ABR7TVK8_9BACT</name>
<evidence type="ECO:0000313" key="12">
    <source>
        <dbReference type="Proteomes" id="UP000659124"/>
    </source>
</evidence>
<comment type="subcellular location">
    <subcellularLocation>
        <location evidence="1 9">Cell membrane</location>
        <topology evidence="1 9">Single-pass membrane protein</topology>
    </subcellularLocation>
</comment>
<evidence type="ECO:0000256" key="6">
    <source>
        <dbReference type="ARBA" id="ARBA00022989"/>
    </source>
</evidence>
<keyword evidence="7 9" id="KW-0811">Translocation</keyword>
<dbReference type="InterPro" id="IPR006312">
    <property type="entry name" value="TatA/E"/>
</dbReference>
<proteinExistence type="inferred from homology"/>
<dbReference type="PANTHER" id="PTHR42982:SF1">
    <property type="entry name" value="SEC-INDEPENDENT PROTEIN TRANSLOCASE PROTEIN TATA"/>
    <property type="match status" value="1"/>
</dbReference>
<comment type="subunit">
    <text evidence="9">Forms a complex with TatC.</text>
</comment>
<keyword evidence="4 9" id="KW-0812">Transmembrane</keyword>
<gene>
    <name evidence="9" type="primary">tatA</name>
    <name evidence="11" type="ORF">ICL07_26855</name>
</gene>
<feature type="region of interest" description="Disordered" evidence="10">
    <location>
        <begin position="56"/>
        <end position="82"/>
    </location>
</feature>
<dbReference type="HAMAP" id="MF_00236">
    <property type="entry name" value="TatA_E"/>
    <property type="match status" value="1"/>
</dbReference>
<evidence type="ECO:0000256" key="2">
    <source>
        <dbReference type="ARBA" id="ARBA00022448"/>
    </source>
</evidence>
<organism evidence="11 12">
    <name type="scientific">Chitinophaga qingshengii</name>
    <dbReference type="NCBI Taxonomy" id="1569794"/>
    <lineage>
        <taxon>Bacteria</taxon>
        <taxon>Pseudomonadati</taxon>
        <taxon>Bacteroidota</taxon>
        <taxon>Chitinophagia</taxon>
        <taxon>Chitinophagales</taxon>
        <taxon>Chitinophagaceae</taxon>
        <taxon>Chitinophaga</taxon>
    </lineage>
</organism>
<dbReference type="PRINTS" id="PR01506">
    <property type="entry name" value="TATBPROTEIN"/>
</dbReference>
<keyword evidence="5 9" id="KW-0653">Protein transport</keyword>
<keyword evidence="3 9" id="KW-1003">Cell membrane</keyword>
<evidence type="ECO:0000256" key="9">
    <source>
        <dbReference type="HAMAP-Rule" id="MF_00236"/>
    </source>
</evidence>
<dbReference type="EMBL" id="JACVFC010000004">
    <property type="protein sequence ID" value="MBC9934038.1"/>
    <property type="molecule type" value="Genomic_DNA"/>
</dbReference>
<dbReference type="NCBIfam" id="TIGR01411">
    <property type="entry name" value="tatAE"/>
    <property type="match status" value="1"/>
</dbReference>
<dbReference type="Gene3D" id="1.20.5.3310">
    <property type="match status" value="1"/>
</dbReference>
<sequence length="82" mass="9079">MTSFLILQDIGMSELLLIAVVVLLLFGGKKIPELMRGLGKGIREFNDAKNNVRQEIEEGMREKPVQPATTDTTKPTDAQHNA</sequence>
<keyword evidence="12" id="KW-1185">Reference proteome</keyword>
<feature type="transmembrane region" description="Helical" evidence="9">
    <location>
        <begin position="6"/>
        <end position="26"/>
    </location>
</feature>
<dbReference type="Proteomes" id="UP000659124">
    <property type="component" value="Unassembled WGS sequence"/>
</dbReference>
<evidence type="ECO:0000256" key="10">
    <source>
        <dbReference type="SAM" id="MobiDB-lite"/>
    </source>
</evidence>
<keyword evidence="2 9" id="KW-0813">Transport</keyword>
<evidence type="ECO:0000256" key="5">
    <source>
        <dbReference type="ARBA" id="ARBA00022927"/>
    </source>
</evidence>
<accession>A0ABR7TVK8</accession>
<dbReference type="InterPro" id="IPR003369">
    <property type="entry name" value="TatA/B/E"/>
</dbReference>
<evidence type="ECO:0000256" key="1">
    <source>
        <dbReference type="ARBA" id="ARBA00004162"/>
    </source>
</evidence>
<comment type="similarity">
    <text evidence="9">Belongs to the TatA/E family.</text>
</comment>
<evidence type="ECO:0000256" key="8">
    <source>
        <dbReference type="ARBA" id="ARBA00023136"/>
    </source>
</evidence>
<comment type="function">
    <text evidence="9">Part of the twin-arginine translocation (Tat) system that transports large folded proteins containing a characteristic twin-arginine motif in their signal peptide across membranes. TatA could form the protein-conducting channel of the Tat system.</text>
</comment>
<dbReference type="RefSeq" id="WP_188091134.1">
    <property type="nucleotide sequence ID" value="NZ_JACVFC010000004.1"/>
</dbReference>
<keyword evidence="8 9" id="KW-0472">Membrane</keyword>
<evidence type="ECO:0000256" key="4">
    <source>
        <dbReference type="ARBA" id="ARBA00022692"/>
    </source>
</evidence>
<protein>
    <recommendedName>
        <fullName evidence="9">Sec-independent protein translocase protein TatA</fullName>
    </recommendedName>
</protein>
<dbReference type="Pfam" id="PF02416">
    <property type="entry name" value="TatA_B_E"/>
    <property type="match status" value="1"/>
</dbReference>
<evidence type="ECO:0000256" key="7">
    <source>
        <dbReference type="ARBA" id="ARBA00023010"/>
    </source>
</evidence>
<evidence type="ECO:0000313" key="11">
    <source>
        <dbReference type="EMBL" id="MBC9934038.1"/>
    </source>
</evidence>
<comment type="caution">
    <text evidence="11">The sequence shown here is derived from an EMBL/GenBank/DDBJ whole genome shotgun (WGS) entry which is preliminary data.</text>
</comment>
<keyword evidence="6 9" id="KW-1133">Transmembrane helix</keyword>
<evidence type="ECO:0000256" key="3">
    <source>
        <dbReference type="ARBA" id="ARBA00022475"/>
    </source>
</evidence>
<feature type="compositionally biased region" description="Low complexity" evidence="10">
    <location>
        <begin position="66"/>
        <end position="82"/>
    </location>
</feature>